<evidence type="ECO:0000259" key="4">
    <source>
        <dbReference type="Pfam" id="PF02278"/>
    </source>
</evidence>
<dbReference type="Pfam" id="PF08124">
    <property type="entry name" value="Lyase_8_N"/>
    <property type="match status" value="1"/>
</dbReference>
<dbReference type="Gene3D" id="1.50.10.100">
    <property type="entry name" value="Chondroitin AC/alginate lyase"/>
    <property type="match status" value="1"/>
</dbReference>
<protein>
    <submittedName>
        <fullName evidence="7">Lyase</fullName>
    </submittedName>
</protein>
<dbReference type="EMBL" id="BMDG01000002">
    <property type="protein sequence ID" value="GGI05535.1"/>
    <property type="molecule type" value="Genomic_DNA"/>
</dbReference>
<evidence type="ECO:0000259" key="6">
    <source>
        <dbReference type="Pfam" id="PF08124"/>
    </source>
</evidence>
<dbReference type="PROSITE" id="PS51318">
    <property type="entry name" value="TAT"/>
    <property type="match status" value="1"/>
</dbReference>
<name>A0ABQ2B4F1_9MICO</name>
<dbReference type="CDD" id="cd01083">
    <property type="entry name" value="GAG_Lyase"/>
    <property type="match status" value="1"/>
</dbReference>
<evidence type="ECO:0000313" key="7">
    <source>
        <dbReference type="EMBL" id="GGI05535.1"/>
    </source>
</evidence>
<dbReference type="RefSeq" id="WP_188522234.1">
    <property type="nucleotide sequence ID" value="NZ_BMDG01000002.1"/>
</dbReference>
<dbReference type="InterPro" id="IPR012970">
    <property type="entry name" value="Lyase_8_alpha_N"/>
</dbReference>
<dbReference type="InterPro" id="IPR014718">
    <property type="entry name" value="GH-type_carb-bd"/>
</dbReference>
<dbReference type="Gene3D" id="2.60.220.10">
    <property type="entry name" value="Polysaccharide lyase family 8-like, C-terminal"/>
    <property type="match status" value="1"/>
</dbReference>
<evidence type="ECO:0000256" key="2">
    <source>
        <dbReference type="ARBA" id="ARBA00022729"/>
    </source>
</evidence>
<dbReference type="PANTHER" id="PTHR38481:SF1">
    <property type="entry name" value="HYALURONATE LYASE"/>
    <property type="match status" value="1"/>
</dbReference>
<comment type="caution">
    <text evidence="7">The sequence shown here is derived from an EMBL/GenBank/DDBJ whole genome shotgun (WGS) entry which is preliminary data.</text>
</comment>
<keyword evidence="2" id="KW-0732">Signal</keyword>
<reference evidence="8" key="1">
    <citation type="journal article" date="2019" name="Int. J. Syst. Evol. Microbiol.">
        <title>The Global Catalogue of Microorganisms (GCM) 10K type strain sequencing project: providing services to taxonomists for standard genome sequencing and annotation.</title>
        <authorList>
            <consortium name="The Broad Institute Genomics Platform"/>
            <consortium name="The Broad Institute Genome Sequencing Center for Infectious Disease"/>
            <person name="Wu L."/>
            <person name="Ma J."/>
        </authorList>
    </citation>
    <scope>NUCLEOTIDE SEQUENCE [LARGE SCALE GENOMIC DNA]</scope>
    <source>
        <strain evidence="8">CCM 8653</strain>
    </source>
</reference>
<evidence type="ECO:0000313" key="8">
    <source>
        <dbReference type="Proteomes" id="UP000632535"/>
    </source>
</evidence>
<dbReference type="Pfam" id="PF02884">
    <property type="entry name" value="Lyase_8_C"/>
    <property type="match status" value="1"/>
</dbReference>
<dbReference type="Proteomes" id="UP000632535">
    <property type="component" value="Unassembled WGS sequence"/>
</dbReference>
<keyword evidence="8" id="KW-1185">Reference proteome</keyword>
<dbReference type="PANTHER" id="PTHR38481">
    <property type="entry name" value="HYALURONATE LYASE"/>
    <property type="match status" value="1"/>
</dbReference>
<feature type="domain" description="Polysaccharide lyase family 8 central" evidence="4">
    <location>
        <begin position="427"/>
        <end position="687"/>
    </location>
</feature>
<gene>
    <name evidence="7" type="ORF">GCM10007368_06640</name>
</gene>
<evidence type="ECO:0000256" key="1">
    <source>
        <dbReference type="ARBA" id="ARBA00006699"/>
    </source>
</evidence>
<proteinExistence type="inferred from homology"/>
<evidence type="ECO:0000256" key="3">
    <source>
        <dbReference type="ARBA" id="ARBA00023239"/>
    </source>
</evidence>
<dbReference type="Pfam" id="PF02278">
    <property type="entry name" value="Lyase_8"/>
    <property type="match status" value="1"/>
</dbReference>
<dbReference type="InterPro" id="IPR004103">
    <property type="entry name" value="Lyase_8_C"/>
</dbReference>
<accession>A0ABQ2B4F1</accession>
<dbReference type="SUPFAM" id="SSF74650">
    <property type="entry name" value="Galactose mutarotase-like"/>
    <property type="match status" value="1"/>
</dbReference>
<dbReference type="InterPro" id="IPR011071">
    <property type="entry name" value="Lyase_8-like_C"/>
</dbReference>
<dbReference type="SUPFAM" id="SSF49863">
    <property type="entry name" value="Hyaluronate lyase-like, C-terminal domain"/>
    <property type="match status" value="1"/>
</dbReference>
<dbReference type="InterPro" id="IPR006311">
    <property type="entry name" value="TAT_signal"/>
</dbReference>
<feature type="domain" description="Polysaccharide lyase family 8 C-terminal" evidence="5">
    <location>
        <begin position="705"/>
        <end position="768"/>
    </location>
</feature>
<dbReference type="SUPFAM" id="SSF48230">
    <property type="entry name" value="Chondroitin AC/alginate lyase"/>
    <property type="match status" value="1"/>
</dbReference>
<evidence type="ECO:0000259" key="5">
    <source>
        <dbReference type="Pfam" id="PF02884"/>
    </source>
</evidence>
<sequence length="818" mass="86141">MRAQHPTDRTGPGLTRRHLLLAGAAVPVAAGLLGSPFGAPAARAAARAAGSVDDLRARWADYLTGGADLDVAHPQIAAQLADLSTEAADALASAVATPAAGGDLWPDLPMAGPKEGNISLTYSRILVVATAWATRGTDQHGDAAVAERLAAWYRHMSAHWYNLTIRKSGNWWFWEIGIPRTLGDLSVLVDALLTDADRAAAVAAVRRFTPNPNYRGTGTSPETGGNRADKALACLLRGITARDDADMVLARDALSDVAGGGRHSLFRYVTSGNGFYADGSYIDHSYLPYVGTYGNVALAGVARSLMLVAGSPWDVTDPDVDVVLDAPERSFAPFVWNGRMLETVRGRAVSREHEHDFHDGFTTAGSLLLLATQMPAPYRDTYRALAKGWLSRCTEDYTASATISDLSRALPLLADDGVAGAPEPVGHRQFGAQERMVHRGDGWAYTVATSSRRIGRYEWGNDENNLGWHQGDGAAYLYVDGDQGQFADDYWPTVDPYRLPGTTASLTTRESGASGAGTGIPRAQNAWGGGVGLAGRWGTAGMDLTNSLGTLTARKSWFLLDDAVVALGSGVDVTGDDAETVVENRAFAQHADPVLALDGARVTTPVEGATPSWAHLEGVAGYVLLGGGQAVRAAVADRSGSWYDVNSGADTGGSTDVRTRRYATVSVQHPAGTAGGRYGYVILPGASAERTAEAAADHAEELGVEVLRQDATAHVVRAVRQGRWFLFAHLFAATDEGPVRATGPCAVLVSGTARTADLAVSSPSRSLERATVEIDLDRPLRRVTAAHERLTVTGGNVVRVEAVLSNAAGASFEASLAG</sequence>
<dbReference type="InterPro" id="IPR003159">
    <property type="entry name" value="Lyase_8_central_dom"/>
</dbReference>
<dbReference type="InterPro" id="IPR008929">
    <property type="entry name" value="Chondroitin_lyas"/>
</dbReference>
<dbReference type="Gene3D" id="2.70.98.10">
    <property type="match status" value="1"/>
</dbReference>
<organism evidence="7 8">
    <name type="scientific">Isoptericola cucumis</name>
    <dbReference type="NCBI Taxonomy" id="1776856"/>
    <lineage>
        <taxon>Bacteria</taxon>
        <taxon>Bacillati</taxon>
        <taxon>Actinomycetota</taxon>
        <taxon>Actinomycetes</taxon>
        <taxon>Micrococcales</taxon>
        <taxon>Promicromonosporaceae</taxon>
        <taxon>Isoptericola</taxon>
    </lineage>
</organism>
<comment type="similarity">
    <text evidence="1">Belongs to the polysaccharide lyase 8 family.</text>
</comment>
<keyword evidence="3 7" id="KW-0456">Lyase</keyword>
<dbReference type="InterPro" id="IPR038970">
    <property type="entry name" value="Lyase_8"/>
</dbReference>
<dbReference type="InterPro" id="IPR011013">
    <property type="entry name" value="Gal_mutarotase_sf_dom"/>
</dbReference>
<feature type="domain" description="Polysaccharide lyase 8 N-terminal alpha-helical" evidence="6">
    <location>
        <begin position="59"/>
        <end position="385"/>
    </location>
</feature>
<dbReference type="GO" id="GO:0016829">
    <property type="term" value="F:lyase activity"/>
    <property type="evidence" value="ECO:0007669"/>
    <property type="project" value="UniProtKB-KW"/>
</dbReference>